<dbReference type="PROSITE" id="PS00808">
    <property type="entry name" value="ADP_GLC_PYROPHOSPH_1"/>
    <property type="match status" value="1"/>
</dbReference>
<dbReference type="SUPFAM" id="SSF51161">
    <property type="entry name" value="Trimeric LpxA-like enzymes"/>
    <property type="match status" value="1"/>
</dbReference>
<dbReference type="EC" id="2.7.7.27" evidence="9"/>
<organism evidence="12 13">
    <name type="scientific">Marinobacter azerbaijanicus</name>
    <dbReference type="NCBI Taxonomy" id="3050455"/>
    <lineage>
        <taxon>Bacteria</taxon>
        <taxon>Pseudomonadati</taxon>
        <taxon>Pseudomonadota</taxon>
        <taxon>Gammaproteobacteria</taxon>
        <taxon>Pseudomonadales</taxon>
        <taxon>Marinobacteraceae</taxon>
        <taxon>Marinobacter</taxon>
    </lineage>
</organism>
<keyword evidence="8 9" id="KW-0119">Carbohydrate metabolism</keyword>
<evidence type="ECO:0000256" key="3">
    <source>
        <dbReference type="ARBA" id="ARBA00022679"/>
    </source>
</evidence>
<name>A0ABT7I8E6_9GAMM</name>
<dbReference type="Proteomes" id="UP001227964">
    <property type="component" value="Unassembled WGS sequence"/>
</dbReference>
<gene>
    <name evidence="9 12" type="primary">glgC</name>
    <name evidence="12" type="ORF">QPM17_00105</name>
</gene>
<evidence type="ECO:0000256" key="7">
    <source>
        <dbReference type="ARBA" id="ARBA00023056"/>
    </source>
</evidence>
<feature type="binding site" evidence="9">
    <location>
        <begin position="188"/>
        <end position="189"/>
    </location>
    <ligand>
        <name>alpha-D-glucose 1-phosphate</name>
        <dbReference type="ChEBI" id="CHEBI:58601"/>
    </ligand>
</feature>
<dbReference type="GO" id="GO:0008878">
    <property type="term" value="F:glucose-1-phosphate adenylyltransferase activity"/>
    <property type="evidence" value="ECO:0007669"/>
    <property type="project" value="UniProtKB-EC"/>
</dbReference>
<comment type="similarity">
    <text evidence="1 9">Belongs to the bacterial/plant glucose-1-phosphate adenylyltransferase family.</text>
</comment>
<dbReference type="NCBIfam" id="NF001947">
    <property type="entry name" value="PRK00725.1"/>
    <property type="match status" value="1"/>
</dbReference>
<dbReference type="CDD" id="cd04651">
    <property type="entry name" value="LbH_G1P_AT_C"/>
    <property type="match status" value="1"/>
</dbReference>
<feature type="domain" description="Nucleotidyl transferase" evidence="10">
    <location>
        <begin position="17"/>
        <end position="280"/>
    </location>
</feature>
<evidence type="ECO:0000259" key="11">
    <source>
        <dbReference type="Pfam" id="PF24894"/>
    </source>
</evidence>
<keyword evidence="13" id="KW-1185">Reference proteome</keyword>
<feature type="binding site" evidence="9">
    <location>
        <position position="206"/>
    </location>
    <ligand>
        <name>alpha-D-glucose 1-phosphate</name>
        <dbReference type="ChEBI" id="CHEBI:58601"/>
    </ligand>
</feature>
<protein>
    <recommendedName>
        <fullName evidence="9">Glucose-1-phosphate adenylyltransferase</fullName>
        <ecNumber evidence="9">2.7.7.27</ecNumber>
    </recommendedName>
    <alternativeName>
        <fullName evidence="9">ADP-glucose pyrophosphorylase</fullName>
        <shortName evidence="9">ADPGlc PPase</shortName>
    </alternativeName>
    <alternativeName>
        <fullName evidence="9">ADP-glucose synthase</fullName>
    </alternativeName>
</protein>
<dbReference type="NCBIfam" id="NF002023">
    <property type="entry name" value="PRK00844.1"/>
    <property type="match status" value="1"/>
</dbReference>
<feature type="binding site" evidence="9">
    <location>
        <position position="173"/>
    </location>
    <ligand>
        <name>alpha-D-glucose 1-phosphate</name>
        <dbReference type="ChEBI" id="CHEBI:58601"/>
    </ligand>
</feature>
<dbReference type="HAMAP" id="MF_00624">
    <property type="entry name" value="GlgC"/>
    <property type="match status" value="1"/>
</dbReference>
<evidence type="ECO:0000256" key="4">
    <source>
        <dbReference type="ARBA" id="ARBA00022695"/>
    </source>
</evidence>
<keyword evidence="5 9" id="KW-0547">Nucleotide-binding</keyword>
<comment type="catalytic activity">
    <reaction evidence="9">
        <text>alpha-D-glucose 1-phosphate + ATP + H(+) = ADP-alpha-D-glucose + diphosphate</text>
        <dbReference type="Rhea" id="RHEA:12120"/>
        <dbReference type="ChEBI" id="CHEBI:15378"/>
        <dbReference type="ChEBI" id="CHEBI:30616"/>
        <dbReference type="ChEBI" id="CHEBI:33019"/>
        <dbReference type="ChEBI" id="CHEBI:57498"/>
        <dbReference type="ChEBI" id="CHEBI:58601"/>
        <dbReference type="EC" id="2.7.7.27"/>
    </reaction>
</comment>
<dbReference type="Gene3D" id="3.90.550.10">
    <property type="entry name" value="Spore Coat Polysaccharide Biosynthesis Protein SpsA, Chain A"/>
    <property type="match status" value="1"/>
</dbReference>
<keyword evidence="6 9" id="KW-0067">ATP-binding</keyword>
<evidence type="ECO:0000313" key="12">
    <source>
        <dbReference type="EMBL" id="MDL0429513.1"/>
    </source>
</evidence>
<dbReference type="Pfam" id="PF00483">
    <property type="entry name" value="NTP_transferase"/>
    <property type="match status" value="1"/>
</dbReference>
<comment type="pathway">
    <text evidence="9">Glycan biosynthesis; glycogen biosynthesis.</text>
</comment>
<proteinExistence type="inferred from homology"/>
<keyword evidence="4 9" id="KW-0548">Nucleotidyltransferase</keyword>
<comment type="function">
    <text evidence="9">Involved in the biosynthesis of ADP-glucose, a building block required for the elongation reactions to produce glycogen. Catalyzes the reaction between ATP and alpha-D-glucose 1-phosphate (G1P) to produce pyrophosphate and ADP-Glc.</text>
</comment>
<dbReference type="InterPro" id="IPR023049">
    <property type="entry name" value="GlgC_bac"/>
</dbReference>
<evidence type="ECO:0000256" key="9">
    <source>
        <dbReference type="HAMAP-Rule" id="MF_00624"/>
    </source>
</evidence>
<feature type="binding site" evidence="9">
    <location>
        <position position="108"/>
    </location>
    <ligand>
        <name>alpha-D-glucose 1-phosphate</name>
        <dbReference type="ChEBI" id="CHEBI:58601"/>
    </ligand>
</feature>
<keyword evidence="2 9" id="KW-0321">Glycogen metabolism</keyword>
<dbReference type="EMBL" id="JASSVS010000001">
    <property type="protein sequence ID" value="MDL0429513.1"/>
    <property type="molecule type" value="Genomic_DNA"/>
</dbReference>
<dbReference type="NCBIfam" id="TIGR02091">
    <property type="entry name" value="glgC"/>
    <property type="match status" value="1"/>
</dbReference>
<reference evidence="12 13" key="1">
    <citation type="submission" date="2023-06" db="EMBL/GenBank/DDBJ databases">
        <title>Marinobacter azerbaijanicus a moderately halophilic, isolated from Urmia Lake in Azerbaijan region of Iran.</title>
        <authorList>
            <person name="Sanchez-Porro C."/>
            <person name="Aghdam E.M."/>
            <person name="Saheb S.M."/>
            <person name="Tarhriz V."/>
            <person name="Kazemi E."/>
            <person name="Ammozegar M.A."/>
            <person name="Ventosa A."/>
            <person name="Hejazi M.S."/>
        </authorList>
    </citation>
    <scope>NUCLEOTIDE SEQUENCE [LARGE SCALE GENOMIC DNA]</scope>
    <source>
        <strain evidence="12 13">TBZ242</strain>
    </source>
</reference>
<dbReference type="Gene3D" id="2.160.10.10">
    <property type="entry name" value="Hexapeptide repeat proteins"/>
    <property type="match status" value="1"/>
</dbReference>
<dbReference type="InterPro" id="IPR005835">
    <property type="entry name" value="NTP_transferase_dom"/>
</dbReference>
<dbReference type="PANTHER" id="PTHR43523:SF2">
    <property type="entry name" value="GLUCOSE-1-PHOSPHATE ADENYLYLTRANSFERASE"/>
    <property type="match status" value="1"/>
</dbReference>
<dbReference type="InterPro" id="IPR011831">
    <property type="entry name" value="ADP-Glc_PPase"/>
</dbReference>
<evidence type="ECO:0000256" key="2">
    <source>
        <dbReference type="ARBA" id="ARBA00022600"/>
    </source>
</evidence>
<evidence type="ECO:0000256" key="1">
    <source>
        <dbReference type="ARBA" id="ARBA00010443"/>
    </source>
</evidence>
<comment type="caution">
    <text evidence="12">The sequence shown here is derived from an EMBL/GenBank/DDBJ whole genome shotgun (WGS) entry which is preliminary data.</text>
</comment>
<dbReference type="InterPro" id="IPR011004">
    <property type="entry name" value="Trimer_LpxA-like_sf"/>
</dbReference>
<feature type="site" description="Could play a key role in the communication between the regulatory and the substrate sites" evidence="9">
    <location>
        <position position="69"/>
    </location>
</feature>
<feature type="domain" description="Glucose-1-phosphate adenylyltransferase/Bifunctional protein GlmU-like C-terminal hexapeptide" evidence="11">
    <location>
        <begin position="304"/>
        <end position="407"/>
    </location>
</feature>
<evidence type="ECO:0000256" key="5">
    <source>
        <dbReference type="ARBA" id="ARBA00022741"/>
    </source>
</evidence>
<comment type="subunit">
    <text evidence="9">Homotetramer.</text>
</comment>
<dbReference type="SUPFAM" id="SSF53448">
    <property type="entry name" value="Nucleotide-diphospho-sugar transferases"/>
    <property type="match status" value="1"/>
</dbReference>
<evidence type="ECO:0000256" key="6">
    <source>
        <dbReference type="ARBA" id="ARBA00022840"/>
    </source>
</evidence>
<dbReference type="PANTHER" id="PTHR43523">
    <property type="entry name" value="GLUCOSE-1-PHOSPHATE ADENYLYLTRANSFERASE-RELATED"/>
    <property type="match status" value="1"/>
</dbReference>
<evidence type="ECO:0000256" key="8">
    <source>
        <dbReference type="ARBA" id="ARBA00023277"/>
    </source>
</evidence>
<dbReference type="InterPro" id="IPR005836">
    <property type="entry name" value="ADP_Glu_pyroP_CS"/>
</dbReference>
<evidence type="ECO:0000313" key="13">
    <source>
        <dbReference type="Proteomes" id="UP001227964"/>
    </source>
</evidence>
<dbReference type="PROSITE" id="PS00809">
    <property type="entry name" value="ADP_GLC_PYROPHOSPH_2"/>
    <property type="match status" value="1"/>
</dbReference>
<keyword evidence="7 9" id="KW-0320">Glycogen biosynthesis</keyword>
<dbReference type="Pfam" id="PF24894">
    <property type="entry name" value="Hexapep_GlmU"/>
    <property type="match status" value="1"/>
</dbReference>
<evidence type="ECO:0000259" key="10">
    <source>
        <dbReference type="Pfam" id="PF00483"/>
    </source>
</evidence>
<dbReference type="CDD" id="cd02508">
    <property type="entry name" value="ADP_Glucose_PP"/>
    <property type="match status" value="1"/>
</dbReference>
<keyword evidence="3 9" id="KW-0808">Transferase</keyword>
<accession>A0ABT7I8E6</accession>
<dbReference type="InterPro" id="IPR029044">
    <property type="entry name" value="Nucleotide-diphossugar_trans"/>
</dbReference>
<feature type="site" description="Could play a key role in the communication between the regulatory and the substrate sites" evidence="9">
    <location>
        <position position="107"/>
    </location>
</feature>
<dbReference type="RefSeq" id="WP_285387700.1">
    <property type="nucleotide sequence ID" value="NZ_JASSVS010000001.1"/>
</dbReference>
<sequence length="420" mass="47350">MHTAKRFVSRLTRQTLALVLAGGRGSRLHDLTKWRAKPAVPFGGKFRIIDFPLSNCVNSGIGQVGVITQYKSHSLIRHIQRGWGFLRGELDEFVELWPAQQRIETSWYEGTADAVLQNLDIIRSHKPEYVLILAGDHIYKMDYGTMLAAHVENDADITVGCIEVPIEEASAFGVMSVDDELRITEFLEKPENPKPMPGKPGKALASMGIYVFSTQVLFDELMRDHMDGETSHDFGKDIIPSVIRRLRVTAFPFRDPVQNKPAYWRDVGTIDSLWQANLELIGISPELNLYDSHWPIWTYQEQLPPAKFIFDDDNRRGMAVDSMVAGGCIVSGASVRHSLLFSQVRVHSYSDISDSVIYPDVDIGRHCHIRNALIDRGCRIPEGSRIGFDEAEDRKRFHVSPKGIVLVTPEMLGQDYPHGL</sequence>
<dbReference type="InterPro" id="IPR056818">
    <property type="entry name" value="GlmU/GlgC-like_hexapep"/>
</dbReference>
<dbReference type="PROSITE" id="PS00810">
    <property type="entry name" value="ADP_GLC_PYROPHOSPH_3"/>
    <property type="match status" value="1"/>
</dbReference>